<dbReference type="Pfam" id="PF08239">
    <property type="entry name" value="SH3_3"/>
    <property type="match status" value="1"/>
</dbReference>
<dbReference type="Proteomes" id="UP000193495">
    <property type="component" value="Unassembled WGS sequence"/>
</dbReference>
<dbReference type="InterPro" id="IPR009642">
    <property type="entry name" value="DUF1236"/>
</dbReference>
<dbReference type="InterPro" id="IPR003646">
    <property type="entry name" value="SH3-like_bac-type"/>
</dbReference>
<dbReference type="EMBL" id="FWFY01000003">
    <property type="protein sequence ID" value="SLN34372.1"/>
    <property type="molecule type" value="Genomic_DNA"/>
</dbReference>
<name>A0A1X6YX66_9RHOB</name>
<dbReference type="Gene3D" id="2.30.30.40">
    <property type="entry name" value="SH3 Domains"/>
    <property type="match status" value="1"/>
</dbReference>
<reference evidence="3 6" key="2">
    <citation type="submission" date="2018-03" db="EMBL/GenBank/DDBJ databases">
        <title>Genomic Encyclopedia of Archaeal and Bacterial Type Strains, Phase II (KMG-II): from individual species to whole genera.</title>
        <authorList>
            <person name="Goeker M."/>
        </authorList>
    </citation>
    <scope>NUCLEOTIDE SEQUENCE [LARGE SCALE GENOMIC DNA]</scope>
    <source>
        <strain evidence="3 6">DSM 29956</strain>
    </source>
</reference>
<evidence type="ECO:0000313" key="6">
    <source>
        <dbReference type="Proteomes" id="UP000240624"/>
    </source>
</evidence>
<protein>
    <submittedName>
        <fullName evidence="4">Bacterial SH3 domain protein</fullName>
    </submittedName>
    <submittedName>
        <fullName evidence="3">SH3 domain-containing protein</fullName>
    </submittedName>
</protein>
<proteinExistence type="predicted"/>
<sequence>MTKQSLLMTTAAALVAAMPAFAQTSVTVDTDTEAGANVGVEAEATATTETTANAETATSGTTATAVTELNLRAGPGPDMEIVDVIPADGEVMVEGCLETANWCQVTLDGTTGWAYGDYLTVQMAEAPEPVVLYENRTELEIETVTYDNEANDGPAAIAGAATAAGAAAALIGGPAAVIGAGIIGAAAGDALNPDSQVVTYVRENPVEPVILQGEVVVGAGIPEEVELNPIPEAEYSYLYVNGTPVLVEPEERRIVYIVR</sequence>
<evidence type="ECO:0000259" key="2">
    <source>
        <dbReference type="PROSITE" id="PS51781"/>
    </source>
</evidence>
<dbReference type="EMBL" id="PYGB01000002">
    <property type="protein sequence ID" value="PSK87787.1"/>
    <property type="molecule type" value="Genomic_DNA"/>
</dbReference>
<feature type="chain" id="PRO_5044568186" evidence="1">
    <location>
        <begin position="23"/>
        <end position="259"/>
    </location>
</feature>
<dbReference type="OrthoDB" id="102964at2"/>
<evidence type="ECO:0000313" key="5">
    <source>
        <dbReference type="Proteomes" id="UP000193495"/>
    </source>
</evidence>
<organism evidence="4 5">
    <name type="scientific">Limimaricola soesokkakensis</name>
    <dbReference type="NCBI Taxonomy" id="1343159"/>
    <lineage>
        <taxon>Bacteria</taxon>
        <taxon>Pseudomonadati</taxon>
        <taxon>Pseudomonadota</taxon>
        <taxon>Alphaproteobacteria</taxon>
        <taxon>Rhodobacterales</taxon>
        <taxon>Paracoccaceae</taxon>
        <taxon>Limimaricola</taxon>
    </lineage>
</organism>
<evidence type="ECO:0000313" key="4">
    <source>
        <dbReference type="EMBL" id="SLN34372.1"/>
    </source>
</evidence>
<dbReference type="AlphaFoldDB" id="A0A1X6YX66"/>
<dbReference type="Proteomes" id="UP000240624">
    <property type="component" value="Unassembled WGS sequence"/>
</dbReference>
<feature type="signal peptide" evidence="1">
    <location>
        <begin position="1"/>
        <end position="22"/>
    </location>
</feature>
<gene>
    <name evidence="3" type="ORF">CLV79_102276</name>
    <name evidence="4" type="ORF">LOS8367_01358</name>
</gene>
<dbReference type="PROSITE" id="PS51781">
    <property type="entry name" value="SH3B"/>
    <property type="match status" value="1"/>
</dbReference>
<accession>A0A1X6YX66</accession>
<keyword evidence="1" id="KW-0732">Signal</keyword>
<dbReference type="Pfam" id="PF06823">
    <property type="entry name" value="DUF1236"/>
    <property type="match status" value="1"/>
</dbReference>
<evidence type="ECO:0000256" key="1">
    <source>
        <dbReference type="SAM" id="SignalP"/>
    </source>
</evidence>
<keyword evidence="6" id="KW-1185">Reference proteome</keyword>
<evidence type="ECO:0000313" key="3">
    <source>
        <dbReference type="EMBL" id="PSK87787.1"/>
    </source>
</evidence>
<reference evidence="4 5" key="1">
    <citation type="submission" date="2017-03" db="EMBL/GenBank/DDBJ databases">
        <authorList>
            <person name="Afonso C.L."/>
            <person name="Miller P.J."/>
            <person name="Scott M.A."/>
            <person name="Spackman E."/>
            <person name="Goraichik I."/>
            <person name="Dimitrov K.M."/>
            <person name="Suarez D.L."/>
            <person name="Swayne D.E."/>
        </authorList>
    </citation>
    <scope>NUCLEOTIDE SEQUENCE [LARGE SCALE GENOMIC DNA]</scope>
    <source>
        <strain evidence="4 5">CECT 8367</strain>
    </source>
</reference>
<feature type="domain" description="SH3b" evidence="2">
    <location>
        <begin position="54"/>
        <end position="123"/>
    </location>
</feature>
<dbReference type="RefSeq" id="WP_085895712.1">
    <property type="nucleotide sequence ID" value="NZ_FWFY01000003.1"/>
</dbReference>